<comment type="caution">
    <text evidence="1">The sequence shown here is derived from an EMBL/GenBank/DDBJ whole genome shotgun (WGS) entry which is preliminary data.</text>
</comment>
<proteinExistence type="predicted"/>
<keyword evidence="2" id="KW-1185">Reference proteome</keyword>
<evidence type="ECO:0000313" key="1">
    <source>
        <dbReference type="EMBL" id="TWF71631.1"/>
    </source>
</evidence>
<gene>
    <name evidence="1" type="ORF">FHX73_182</name>
</gene>
<dbReference type="Proteomes" id="UP000317940">
    <property type="component" value="Unassembled WGS sequence"/>
</dbReference>
<dbReference type="Gene3D" id="2.150.10.10">
    <property type="entry name" value="Serralysin-like metalloprotease, C-terminal"/>
    <property type="match status" value="1"/>
</dbReference>
<dbReference type="InterPro" id="IPR011049">
    <property type="entry name" value="Serralysin-like_metalloprot_C"/>
</dbReference>
<dbReference type="EMBL" id="VIWT01000008">
    <property type="protein sequence ID" value="TWF71631.1"/>
    <property type="molecule type" value="Genomic_DNA"/>
</dbReference>
<name>A0A561S9T1_9ACTN</name>
<dbReference type="AlphaFoldDB" id="A0A561S9T1"/>
<evidence type="ECO:0000313" key="2">
    <source>
        <dbReference type="Proteomes" id="UP000317940"/>
    </source>
</evidence>
<dbReference type="RefSeq" id="WP_145911434.1">
    <property type="nucleotide sequence ID" value="NZ_BAAAMZ010000022.1"/>
</dbReference>
<protein>
    <submittedName>
        <fullName evidence="1">Uncharacterized protein</fullName>
    </submittedName>
</protein>
<reference evidence="1 2" key="1">
    <citation type="submission" date="2019-06" db="EMBL/GenBank/DDBJ databases">
        <title>Sequencing the genomes of 1000 actinobacteria strains.</title>
        <authorList>
            <person name="Klenk H.-P."/>
        </authorList>
    </citation>
    <scope>NUCLEOTIDE SEQUENCE [LARGE SCALE GENOMIC DNA]</scope>
    <source>
        <strain evidence="1 2">DSM 44826</strain>
    </source>
</reference>
<accession>A0A561S9T1</accession>
<sequence length="495" mass="50504">MERCHLYLPLVDSTGQLYPYAQVSLLDTLTGQPVSVPVYSDPVGGSPLDLPVLCAPAVVNLWTDLPMRVTVLVTFAQNSTLTLPNVDIPAPPDGLAQTEVPIKVTAPGGVTGSSILASGNAGTATWQAANAFASHQHSGDAPDSVVLGSLDPTDYAPRQVWIGNGAGAGVTDQGIGSVAVGHATAAHGEGGTAIGSAAAAQALGLAVGAGAQAGPSSTVLGASSLSGAASQVLIGRQLSATAPEAIVIGSGVTATSGLSLGPGLRSDLQSNLLLGSAPVPDTGDWPGPFLHLLNNTVVPWYLNAPSDVMLGGAGANLSVWGAPGAFRAVIFTEGATGAVASLVQALDGLGLIYSVDNSTFTDDFTDLSKVTNVSSNLVIESGATPTFDNRPNHLKRQYTDTPSSFTYTRPSALKDFALVMYVHGSSTVEGQLALTLNGTTPFPLSFTNPVATANAWSRVWVFGRRSLPAGTTQLTFTLQGNPEIFSPAIAKVWLR</sequence>
<organism evidence="1 2">
    <name type="scientific">Kitasatospora viridis</name>
    <dbReference type="NCBI Taxonomy" id="281105"/>
    <lineage>
        <taxon>Bacteria</taxon>
        <taxon>Bacillati</taxon>
        <taxon>Actinomycetota</taxon>
        <taxon>Actinomycetes</taxon>
        <taxon>Kitasatosporales</taxon>
        <taxon>Streptomycetaceae</taxon>
        <taxon>Kitasatospora</taxon>
    </lineage>
</organism>